<dbReference type="Proteomes" id="UP001642484">
    <property type="component" value="Unassembled WGS sequence"/>
</dbReference>
<keyword evidence="3" id="KW-1185">Reference proteome</keyword>
<accession>A0ABP0P728</accession>
<comment type="caution">
    <text evidence="2">The sequence shown here is derived from an EMBL/GenBank/DDBJ whole genome shotgun (WGS) entry which is preliminary data.</text>
</comment>
<name>A0ABP0P728_9DINO</name>
<feature type="transmembrane region" description="Helical" evidence="1">
    <location>
        <begin position="284"/>
        <end position="309"/>
    </location>
</feature>
<feature type="transmembrane region" description="Helical" evidence="1">
    <location>
        <begin position="230"/>
        <end position="249"/>
    </location>
</feature>
<sequence length="363" mass="40134">MEINLNYKDHCLIIVGAGGEAEELLARRRWAAGGRLAHFTVSEGQVKFAGAAEEVIFAWQPLTSMAKPSMLGAKLGPSFKTYWTKSGPDCIALEPGQTLEIFTKDEQMRLVRLVTAEGQVLLEMSGEVVVEPDEHTAQSFQVDVEDPELQAFGTYSRWGVICGFLILLLWHVLRWVVSIKLEQSAQHGQYVWWRGTLVLLNGLLFCALGLWQSWALSLSGEADLELHQKLLATVLVILWVMALASTQLADYPLSALAVPALLSGPFLQYYQTQKKYPERRFLPCVSWIAVHLLGTAGISGVLIAILVGYRALLAASRPVSASFFLPVSTSLVESFMVTYTRQTCETLVVRRRPLVPGDVARSA</sequence>
<gene>
    <name evidence="2" type="ORF">CCMP2556_LOCUS34798</name>
</gene>
<proteinExistence type="predicted"/>
<evidence type="ECO:0000313" key="3">
    <source>
        <dbReference type="Proteomes" id="UP001642484"/>
    </source>
</evidence>
<feature type="transmembrane region" description="Helical" evidence="1">
    <location>
        <begin position="158"/>
        <end position="177"/>
    </location>
</feature>
<keyword evidence="1" id="KW-0812">Transmembrane</keyword>
<feature type="transmembrane region" description="Helical" evidence="1">
    <location>
        <begin position="197"/>
        <end position="218"/>
    </location>
</feature>
<keyword evidence="1" id="KW-1133">Transmembrane helix</keyword>
<evidence type="ECO:0000313" key="2">
    <source>
        <dbReference type="EMBL" id="CAK9070734.1"/>
    </source>
</evidence>
<reference evidence="2 3" key="1">
    <citation type="submission" date="2024-02" db="EMBL/GenBank/DDBJ databases">
        <authorList>
            <person name="Chen Y."/>
            <person name="Shah S."/>
            <person name="Dougan E. K."/>
            <person name="Thang M."/>
            <person name="Chan C."/>
        </authorList>
    </citation>
    <scope>NUCLEOTIDE SEQUENCE [LARGE SCALE GENOMIC DNA]</scope>
</reference>
<feature type="transmembrane region" description="Helical" evidence="1">
    <location>
        <begin position="255"/>
        <end position="272"/>
    </location>
</feature>
<dbReference type="EMBL" id="CAXAMN010022551">
    <property type="protein sequence ID" value="CAK9070734.1"/>
    <property type="molecule type" value="Genomic_DNA"/>
</dbReference>
<protein>
    <submittedName>
        <fullName evidence="2">Uncharacterized protein</fullName>
    </submittedName>
</protein>
<keyword evidence="1" id="KW-0472">Membrane</keyword>
<evidence type="ECO:0000256" key="1">
    <source>
        <dbReference type="SAM" id="Phobius"/>
    </source>
</evidence>
<organism evidence="2 3">
    <name type="scientific">Durusdinium trenchii</name>
    <dbReference type="NCBI Taxonomy" id="1381693"/>
    <lineage>
        <taxon>Eukaryota</taxon>
        <taxon>Sar</taxon>
        <taxon>Alveolata</taxon>
        <taxon>Dinophyceae</taxon>
        <taxon>Suessiales</taxon>
        <taxon>Symbiodiniaceae</taxon>
        <taxon>Durusdinium</taxon>
    </lineage>
</organism>